<proteinExistence type="predicted"/>
<accession>C3ZBB0</accession>
<dbReference type="EMBL" id="GG666603">
    <property type="protein sequence ID" value="EEN50147.1"/>
    <property type="molecule type" value="Genomic_DNA"/>
</dbReference>
<dbReference type="PANTHER" id="PTHR31909:SF3">
    <property type="entry name" value="SIMILAR TO PROTEIN C20ORF85 HOMOLOG"/>
    <property type="match status" value="1"/>
</dbReference>
<dbReference type="Pfam" id="PF14945">
    <property type="entry name" value="LLC1"/>
    <property type="match status" value="2"/>
</dbReference>
<reference evidence="1" key="1">
    <citation type="journal article" date="2008" name="Nature">
        <title>The amphioxus genome and the evolution of the chordate karyotype.</title>
        <authorList>
            <consortium name="US DOE Joint Genome Institute (JGI-PGF)"/>
            <person name="Putnam N.H."/>
            <person name="Butts T."/>
            <person name="Ferrier D.E.K."/>
            <person name="Furlong R.F."/>
            <person name="Hellsten U."/>
            <person name="Kawashima T."/>
            <person name="Robinson-Rechavi M."/>
            <person name="Shoguchi E."/>
            <person name="Terry A."/>
            <person name="Yu J.-K."/>
            <person name="Benito-Gutierrez E.L."/>
            <person name="Dubchak I."/>
            <person name="Garcia-Fernandez J."/>
            <person name="Gibson-Brown J.J."/>
            <person name="Grigoriev I.V."/>
            <person name="Horton A.C."/>
            <person name="de Jong P.J."/>
            <person name="Jurka J."/>
            <person name="Kapitonov V.V."/>
            <person name="Kohara Y."/>
            <person name="Kuroki Y."/>
            <person name="Lindquist E."/>
            <person name="Lucas S."/>
            <person name="Osoegawa K."/>
            <person name="Pennacchio L.A."/>
            <person name="Salamov A.A."/>
            <person name="Satou Y."/>
            <person name="Sauka-Spengler T."/>
            <person name="Schmutz J."/>
            <person name="Shin-I T."/>
            <person name="Toyoda A."/>
            <person name="Bronner-Fraser M."/>
            <person name="Fujiyama A."/>
            <person name="Holland L.Z."/>
            <person name="Holland P.W.H."/>
            <person name="Satoh N."/>
            <person name="Rokhsar D.S."/>
        </authorList>
    </citation>
    <scope>NUCLEOTIDE SEQUENCE [LARGE SCALE GENOMIC DNA]</scope>
    <source>
        <strain evidence="1">S238N-H82</strain>
        <tissue evidence="1">Testes</tissue>
    </source>
</reference>
<dbReference type="InterPro" id="IPR020339">
    <property type="entry name" value="C20orf85-like"/>
</dbReference>
<dbReference type="STRING" id="7739.C3ZBB0"/>
<evidence type="ECO:0000313" key="1">
    <source>
        <dbReference type="EMBL" id="EEN50147.1"/>
    </source>
</evidence>
<dbReference type="PANTHER" id="PTHR31909">
    <property type="entry name" value="CHROMOSOME 20 ORF85 FAMILY MEMBER"/>
    <property type="match status" value="1"/>
</dbReference>
<name>C3ZBB0_BRAFL</name>
<dbReference type="eggNOG" id="ENOG502S4TU">
    <property type="taxonomic scope" value="Eukaryota"/>
</dbReference>
<dbReference type="InParanoid" id="C3ZBB0"/>
<protein>
    <submittedName>
        <fullName evidence="1">Uncharacterized protein</fullName>
    </submittedName>
</protein>
<gene>
    <name evidence="1" type="ORF">BRAFLDRAFT_68422</name>
</gene>
<organism>
    <name type="scientific">Branchiostoma floridae</name>
    <name type="common">Florida lancelet</name>
    <name type="synonym">Amphioxus</name>
    <dbReference type="NCBI Taxonomy" id="7739"/>
    <lineage>
        <taxon>Eukaryota</taxon>
        <taxon>Metazoa</taxon>
        <taxon>Chordata</taxon>
        <taxon>Cephalochordata</taxon>
        <taxon>Leptocardii</taxon>
        <taxon>Amphioxiformes</taxon>
        <taxon>Branchiostomatidae</taxon>
        <taxon>Branchiostoma</taxon>
    </lineage>
</organism>
<sequence>MATAAAAVKGGGAPSNRAAACNIWALDQIWKARIAQEHRAYKKWPMDWGFMATDYKDLVKDEIRPLDRPKLEMPETLRLPLSLPSRIAVVFLFNLVKDEIRPLDRPKLEMPETLRLPPITPIEKYIKVDKSPPLPRSSAGYIGWRSGDKLYNLERYGGYARGKGGLIRQLKWPDEGVD</sequence>
<dbReference type="AlphaFoldDB" id="C3ZBB0"/>